<reference evidence="5" key="2">
    <citation type="submission" date="2023-05" db="EMBL/GenBank/DDBJ databases">
        <authorList>
            <person name="Fouks B."/>
        </authorList>
    </citation>
    <scope>NUCLEOTIDE SEQUENCE</scope>
    <source>
        <strain evidence="5">Stay&amp;Tobe</strain>
        <tissue evidence="5">Testes</tissue>
    </source>
</reference>
<dbReference type="GO" id="GO:0005737">
    <property type="term" value="C:cytoplasm"/>
    <property type="evidence" value="ECO:0007669"/>
    <property type="project" value="TreeGrafter"/>
</dbReference>
<feature type="domain" description="Rap-GAP" evidence="4">
    <location>
        <begin position="210"/>
        <end position="426"/>
    </location>
</feature>
<feature type="region of interest" description="Disordered" evidence="3">
    <location>
        <begin position="436"/>
        <end position="461"/>
    </location>
</feature>
<dbReference type="Gene3D" id="3.40.50.11210">
    <property type="entry name" value="Rap/Ran-GAP"/>
    <property type="match status" value="1"/>
</dbReference>
<dbReference type="Pfam" id="PF02145">
    <property type="entry name" value="Rap_GAP"/>
    <property type="match status" value="1"/>
</dbReference>
<feature type="coiled-coil region" evidence="2">
    <location>
        <begin position="614"/>
        <end position="648"/>
    </location>
</feature>
<keyword evidence="1" id="KW-0343">GTPase activation</keyword>
<feature type="compositionally biased region" description="Low complexity" evidence="3">
    <location>
        <begin position="45"/>
        <end position="57"/>
    </location>
</feature>
<keyword evidence="6" id="KW-1185">Reference proteome</keyword>
<evidence type="ECO:0000259" key="4">
    <source>
        <dbReference type="PROSITE" id="PS50085"/>
    </source>
</evidence>
<dbReference type="PANTHER" id="PTHR15711">
    <property type="entry name" value="RAP GTPASE-ACTIVATING PROTEIN"/>
    <property type="match status" value="1"/>
</dbReference>
<dbReference type="Gene3D" id="6.10.140.210">
    <property type="match status" value="1"/>
</dbReference>
<feature type="region of interest" description="Disordered" evidence="3">
    <location>
        <begin position="40"/>
        <end position="60"/>
    </location>
</feature>
<dbReference type="FunFam" id="3.40.50.11210:FF:000001">
    <property type="entry name" value="Ral GTPase-activating protein subunit alpha-1 isoform 1"/>
    <property type="match status" value="1"/>
</dbReference>
<gene>
    <name evidence="5" type="ORF">L9F63_011338</name>
</gene>
<dbReference type="GO" id="GO:0051056">
    <property type="term" value="P:regulation of small GTPase mediated signal transduction"/>
    <property type="evidence" value="ECO:0007669"/>
    <property type="project" value="InterPro"/>
</dbReference>
<dbReference type="GO" id="GO:0005096">
    <property type="term" value="F:GTPase activator activity"/>
    <property type="evidence" value="ECO:0007669"/>
    <property type="project" value="UniProtKB-KW"/>
</dbReference>
<evidence type="ECO:0000313" key="6">
    <source>
        <dbReference type="Proteomes" id="UP001233999"/>
    </source>
</evidence>
<dbReference type="Proteomes" id="UP001233999">
    <property type="component" value="Unassembled WGS sequence"/>
</dbReference>
<sequence length="668" mass="73745">LRKNFHSFCLEATNCNNNIGGGITKLCLLLHVTSYKAGSREESRSSSTSSAASSSISQKHLEEALQKPGPYPMIVLPPGGGYWVDGQEHDCPFDSRGNPVLPQNNWRAKFETDDTAKCYRRFFVGREHLNLIGTDENLGPVCMSVKTENVASQEHTRILLRLKKGTMHELVPSSCLSPSPSPARMAKLLDEQLTIEQFSPVLCPRTSQLIAAYDEHVLVSNFKFGVLYQRYGQTTEEELFGNVQSSTALDEFLELLGQRIQLKDHKGYRGGLDTQFGHTGDEAVYELFKDREIIFHVSTLLPYRDSDPQQLQRKRHIGNDIVAIVFQESNTPFSPDMIASHFLHAFIVVQVLDPNSPNTRYKVSVTARDDVPFFGPTLPTPAVFKKGPEFKEFLLTKLINAENACYKAEKFAKLELRTRSSLLQSLTDELREKSREFLGGGDSSQSTPDTPKSDSSSGAGSRFIDTVRKALIARVRSTSVDNNLMNSAAQPSKKSASTQPQQPAIPETTTPSSGRSLSKGSGGGKKSAPSSPVSSPDMQSHRTARPALSESDDSSLNSVDMDAAVYVDSDTGLESMSSAETPHKTCSLCLDTGETGNRQTEALRQEVTRLKCDKLDLLRQNVNCQRDIKRLREKELQLQSDLAAASKEILRLRELLKDYSSGGESSPV</sequence>
<dbReference type="AlphaFoldDB" id="A0AAD8AEV1"/>
<name>A0AAD8AEV1_DIPPU</name>
<dbReference type="InterPro" id="IPR035974">
    <property type="entry name" value="Rap/Ran-GAP_sf"/>
</dbReference>
<keyword evidence="2" id="KW-0175">Coiled coil</keyword>
<feature type="non-terminal residue" evidence="5">
    <location>
        <position position="1"/>
    </location>
</feature>
<protein>
    <recommendedName>
        <fullName evidence="4">Rap-GAP domain-containing protein</fullName>
    </recommendedName>
</protein>
<proteinExistence type="predicted"/>
<dbReference type="SUPFAM" id="SSF111347">
    <property type="entry name" value="Rap/Ran-GAP"/>
    <property type="match status" value="1"/>
</dbReference>
<feature type="compositionally biased region" description="Low complexity" evidence="3">
    <location>
        <begin position="443"/>
        <end position="457"/>
    </location>
</feature>
<evidence type="ECO:0000256" key="3">
    <source>
        <dbReference type="SAM" id="MobiDB-lite"/>
    </source>
</evidence>
<dbReference type="Pfam" id="PF21022">
    <property type="entry name" value="Rap-GAP_dimer"/>
    <property type="match status" value="1"/>
</dbReference>
<feature type="compositionally biased region" description="Low complexity" evidence="3">
    <location>
        <begin position="526"/>
        <end position="536"/>
    </location>
</feature>
<dbReference type="EMBL" id="JASPKZ010001584">
    <property type="protein sequence ID" value="KAJ9597843.1"/>
    <property type="molecule type" value="Genomic_DNA"/>
</dbReference>
<accession>A0AAD8AEV1</accession>
<organism evidence="5 6">
    <name type="scientific">Diploptera punctata</name>
    <name type="common">Pacific beetle cockroach</name>
    <dbReference type="NCBI Taxonomy" id="6984"/>
    <lineage>
        <taxon>Eukaryota</taxon>
        <taxon>Metazoa</taxon>
        <taxon>Ecdysozoa</taxon>
        <taxon>Arthropoda</taxon>
        <taxon>Hexapoda</taxon>
        <taxon>Insecta</taxon>
        <taxon>Pterygota</taxon>
        <taxon>Neoptera</taxon>
        <taxon>Polyneoptera</taxon>
        <taxon>Dictyoptera</taxon>
        <taxon>Blattodea</taxon>
        <taxon>Blaberoidea</taxon>
        <taxon>Blaberidae</taxon>
        <taxon>Diplopterinae</taxon>
        <taxon>Diploptera</taxon>
    </lineage>
</organism>
<comment type="caution">
    <text evidence="5">The sequence shown here is derived from an EMBL/GenBank/DDBJ whole genome shotgun (WGS) entry which is preliminary data.</text>
</comment>
<dbReference type="InterPro" id="IPR000331">
    <property type="entry name" value="Rap/Ran_GAP_dom"/>
</dbReference>
<evidence type="ECO:0000256" key="2">
    <source>
        <dbReference type="SAM" id="Coils"/>
    </source>
</evidence>
<dbReference type="InterPro" id="IPR050989">
    <property type="entry name" value="Rap1_Ran_GAP"/>
</dbReference>
<feature type="region of interest" description="Disordered" evidence="3">
    <location>
        <begin position="482"/>
        <end position="556"/>
    </location>
</feature>
<reference evidence="5" key="1">
    <citation type="journal article" date="2023" name="IScience">
        <title>Live-bearing cockroach genome reveals convergent evolutionary mechanisms linked to viviparity in insects and beyond.</title>
        <authorList>
            <person name="Fouks B."/>
            <person name="Harrison M.C."/>
            <person name="Mikhailova A.A."/>
            <person name="Marchal E."/>
            <person name="English S."/>
            <person name="Carruthers M."/>
            <person name="Jennings E.C."/>
            <person name="Chiamaka E.L."/>
            <person name="Frigard R.A."/>
            <person name="Pippel M."/>
            <person name="Attardo G.M."/>
            <person name="Benoit J.B."/>
            <person name="Bornberg-Bauer E."/>
            <person name="Tobe S.S."/>
        </authorList>
    </citation>
    <scope>NUCLEOTIDE SEQUENCE</scope>
    <source>
        <strain evidence="5">Stay&amp;Tobe</strain>
    </source>
</reference>
<evidence type="ECO:0000313" key="5">
    <source>
        <dbReference type="EMBL" id="KAJ9597843.1"/>
    </source>
</evidence>
<dbReference type="PROSITE" id="PS50085">
    <property type="entry name" value="RAPGAP"/>
    <property type="match status" value="1"/>
</dbReference>
<dbReference type="PANTHER" id="PTHR15711:SF32">
    <property type="entry name" value="RAP GTPASE ACTIVATING PROTEIN 1, ISOFORM H"/>
    <property type="match status" value="1"/>
</dbReference>
<feature type="compositionally biased region" description="Polar residues" evidence="3">
    <location>
        <begin position="482"/>
        <end position="510"/>
    </location>
</feature>
<evidence type="ECO:0000256" key="1">
    <source>
        <dbReference type="ARBA" id="ARBA00022468"/>
    </source>
</evidence>